<evidence type="ECO:0000313" key="1">
    <source>
        <dbReference type="EMBL" id="WAR10342.1"/>
    </source>
</evidence>
<name>A0ABY7EK19_MYAAR</name>
<proteinExistence type="predicted"/>
<dbReference type="EMBL" id="CP111018">
    <property type="protein sequence ID" value="WAR10342.1"/>
    <property type="molecule type" value="Genomic_DNA"/>
</dbReference>
<keyword evidence="2" id="KW-1185">Reference proteome</keyword>
<protein>
    <submittedName>
        <fullName evidence="1">Uncharacterized protein</fullName>
    </submittedName>
</protein>
<dbReference type="Proteomes" id="UP001164746">
    <property type="component" value="Chromosome 7"/>
</dbReference>
<accession>A0ABY7EK19</accession>
<gene>
    <name evidence="1" type="ORF">MAR_035418</name>
</gene>
<evidence type="ECO:0000313" key="2">
    <source>
        <dbReference type="Proteomes" id="UP001164746"/>
    </source>
</evidence>
<reference evidence="1" key="1">
    <citation type="submission" date="2022-11" db="EMBL/GenBank/DDBJ databases">
        <title>Centuries of genome instability and evolution in soft-shell clam transmissible cancer (bioRxiv).</title>
        <authorList>
            <person name="Hart S.F.M."/>
            <person name="Yonemitsu M.A."/>
            <person name="Giersch R.M."/>
            <person name="Beal B.F."/>
            <person name="Arriagada G."/>
            <person name="Davis B.W."/>
            <person name="Ostrander E.A."/>
            <person name="Goff S.P."/>
            <person name="Metzger M.J."/>
        </authorList>
    </citation>
    <scope>NUCLEOTIDE SEQUENCE</scope>
    <source>
        <strain evidence="1">MELC-2E11</strain>
        <tissue evidence="1">Siphon/mantle</tissue>
    </source>
</reference>
<sequence length="9" mass="1130">MPIVNKWDK</sequence>
<organism evidence="1 2">
    <name type="scientific">Mya arenaria</name>
    <name type="common">Soft-shell clam</name>
    <dbReference type="NCBI Taxonomy" id="6604"/>
    <lineage>
        <taxon>Eukaryota</taxon>
        <taxon>Metazoa</taxon>
        <taxon>Spiralia</taxon>
        <taxon>Lophotrochozoa</taxon>
        <taxon>Mollusca</taxon>
        <taxon>Bivalvia</taxon>
        <taxon>Autobranchia</taxon>
        <taxon>Heteroconchia</taxon>
        <taxon>Euheterodonta</taxon>
        <taxon>Imparidentia</taxon>
        <taxon>Neoheterodontei</taxon>
        <taxon>Myida</taxon>
        <taxon>Myoidea</taxon>
        <taxon>Myidae</taxon>
        <taxon>Mya</taxon>
    </lineage>
</organism>